<dbReference type="GO" id="GO:0016747">
    <property type="term" value="F:acyltransferase activity, transferring groups other than amino-acyl groups"/>
    <property type="evidence" value="ECO:0007669"/>
    <property type="project" value="InterPro"/>
</dbReference>
<dbReference type="EMBL" id="JACRAF010000016">
    <property type="protein sequence ID" value="MBI4921100.1"/>
    <property type="molecule type" value="Genomic_DNA"/>
</dbReference>
<feature type="domain" description="N-acetyltransferase" evidence="1">
    <location>
        <begin position="1"/>
        <end position="140"/>
    </location>
</feature>
<comment type="caution">
    <text evidence="2">The sequence shown here is derived from an EMBL/GenBank/DDBJ whole genome shotgun (WGS) entry which is preliminary data.</text>
</comment>
<dbReference type="CDD" id="cd04301">
    <property type="entry name" value="NAT_SF"/>
    <property type="match status" value="1"/>
</dbReference>
<dbReference type="Proteomes" id="UP000782610">
    <property type="component" value="Unassembled WGS sequence"/>
</dbReference>
<dbReference type="Pfam" id="PF00583">
    <property type="entry name" value="Acetyltransf_1"/>
    <property type="match status" value="1"/>
</dbReference>
<name>A0A933L2K8_9HYPH</name>
<evidence type="ECO:0000313" key="3">
    <source>
        <dbReference type="Proteomes" id="UP000782610"/>
    </source>
</evidence>
<evidence type="ECO:0000259" key="1">
    <source>
        <dbReference type="PROSITE" id="PS51186"/>
    </source>
</evidence>
<dbReference type="PROSITE" id="PS51186">
    <property type="entry name" value="GNAT"/>
    <property type="match status" value="1"/>
</dbReference>
<dbReference type="SUPFAM" id="SSF55729">
    <property type="entry name" value="Acyl-CoA N-acyltransferases (Nat)"/>
    <property type="match status" value="1"/>
</dbReference>
<dbReference type="AlphaFoldDB" id="A0A933L2K8"/>
<dbReference type="InterPro" id="IPR000182">
    <property type="entry name" value="GNAT_dom"/>
</dbReference>
<evidence type="ECO:0000313" key="2">
    <source>
        <dbReference type="EMBL" id="MBI4921100.1"/>
    </source>
</evidence>
<dbReference type="InterPro" id="IPR016181">
    <property type="entry name" value="Acyl_CoA_acyltransferase"/>
</dbReference>
<sequence>MTTTLETTDTPDPDELALLGRRLAEFNDADVGASEKLALAVFVRDEARAIVGGVSGYTAWGWLYVQWLWVDASQRGKGMAGRMLAAAEAEAIDRGCHGALIDTFSPVAAKTYERQGYRRFGELADFPVGRSRIFLQKRLSAGS</sequence>
<proteinExistence type="predicted"/>
<reference evidence="2" key="1">
    <citation type="submission" date="2020-07" db="EMBL/GenBank/DDBJ databases">
        <title>Huge and variable diversity of episymbiotic CPR bacteria and DPANN archaea in groundwater ecosystems.</title>
        <authorList>
            <person name="He C.Y."/>
            <person name="Keren R."/>
            <person name="Whittaker M."/>
            <person name="Farag I.F."/>
            <person name="Doudna J."/>
            <person name="Cate J.H.D."/>
            <person name="Banfield J.F."/>
        </authorList>
    </citation>
    <scope>NUCLEOTIDE SEQUENCE</scope>
    <source>
        <strain evidence="2">NC_groundwater_1586_Pr3_B-0.1um_66_15</strain>
    </source>
</reference>
<protein>
    <submittedName>
        <fullName evidence="2">GNAT family N-acetyltransferase</fullName>
    </submittedName>
</protein>
<organism evidence="2 3">
    <name type="scientific">Devosia nanyangense</name>
    <dbReference type="NCBI Taxonomy" id="1228055"/>
    <lineage>
        <taxon>Bacteria</taxon>
        <taxon>Pseudomonadati</taxon>
        <taxon>Pseudomonadota</taxon>
        <taxon>Alphaproteobacteria</taxon>
        <taxon>Hyphomicrobiales</taxon>
        <taxon>Devosiaceae</taxon>
        <taxon>Devosia</taxon>
    </lineage>
</organism>
<dbReference type="Gene3D" id="3.40.630.30">
    <property type="match status" value="1"/>
</dbReference>
<gene>
    <name evidence="2" type="ORF">HY834_05075</name>
</gene>
<accession>A0A933L2K8</accession>